<organism evidence="2 3">
    <name type="scientific">Roseovarius gahaiensis</name>
    <dbReference type="NCBI Taxonomy" id="2716691"/>
    <lineage>
        <taxon>Bacteria</taxon>
        <taxon>Pseudomonadati</taxon>
        <taxon>Pseudomonadota</taxon>
        <taxon>Alphaproteobacteria</taxon>
        <taxon>Rhodobacterales</taxon>
        <taxon>Roseobacteraceae</taxon>
        <taxon>Roseovarius</taxon>
    </lineage>
</organism>
<gene>
    <name evidence="2" type="ORF">HAT86_04680</name>
</gene>
<evidence type="ECO:0000313" key="3">
    <source>
        <dbReference type="Proteomes" id="UP000639775"/>
    </source>
</evidence>
<evidence type="ECO:0000256" key="1">
    <source>
        <dbReference type="SAM" id="MobiDB-lite"/>
    </source>
</evidence>
<proteinExistence type="predicted"/>
<dbReference type="AlphaFoldDB" id="A0A967BBI8"/>
<protein>
    <submittedName>
        <fullName evidence="2">Uncharacterized protein</fullName>
    </submittedName>
</protein>
<keyword evidence="3" id="KW-1185">Reference proteome</keyword>
<evidence type="ECO:0000313" key="2">
    <source>
        <dbReference type="EMBL" id="NHQ73763.1"/>
    </source>
</evidence>
<feature type="region of interest" description="Disordered" evidence="1">
    <location>
        <begin position="13"/>
        <end position="38"/>
    </location>
</feature>
<name>A0A967BBI8_9RHOB</name>
<dbReference type="EMBL" id="JAAORB010000005">
    <property type="protein sequence ID" value="NHQ73763.1"/>
    <property type="molecule type" value="Genomic_DNA"/>
</dbReference>
<comment type="caution">
    <text evidence="2">The sequence shown here is derived from an EMBL/GenBank/DDBJ whole genome shotgun (WGS) entry which is preliminary data.</text>
</comment>
<accession>A0A967BBI8</accession>
<dbReference type="Proteomes" id="UP000639775">
    <property type="component" value="Unassembled WGS sequence"/>
</dbReference>
<reference evidence="2" key="1">
    <citation type="submission" date="2020-03" db="EMBL/GenBank/DDBJ databases">
        <title>Roseovarius gahaiensis sp. nov., isolated from Gahai Saline Lake, China.</title>
        <authorList>
            <person name="Sun X."/>
        </authorList>
    </citation>
    <scope>NUCLEOTIDE SEQUENCE</scope>
    <source>
        <strain evidence="2">GH877</strain>
    </source>
</reference>
<sequence length="56" mass="5922">MLANLEFIDENLSAETQGAESRPKAAAPSAGRTHGPSLSRLVTIDEARALSRILTS</sequence>
<dbReference type="RefSeq" id="WP_167193917.1">
    <property type="nucleotide sequence ID" value="NZ_JAAORB010000005.1"/>
</dbReference>